<dbReference type="OrthoDB" id="8300205at2759"/>
<keyword evidence="6" id="KW-0677">Repeat</keyword>
<feature type="domain" description="C2H2-type" evidence="15">
    <location>
        <begin position="1394"/>
        <end position="1421"/>
    </location>
</feature>
<keyword evidence="8" id="KW-0862">Zinc</keyword>
<dbReference type="PANTHER" id="PTHR24393:SF15">
    <property type="entry name" value="IP01243P-RELATED"/>
    <property type="match status" value="1"/>
</dbReference>
<feature type="compositionally biased region" description="Acidic residues" evidence="14">
    <location>
        <begin position="1813"/>
        <end position="1828"/>
    </location>
</feature>
<evidence type="ECO:0000256" key="12">
    <source>
        <dbReference type="ARBA" id="ARBA00023242"/>
    </source>
</evidence>
<feature type="region of interest" description="Disordered" evidence="14">
    <location>
        <begin position="471"/>
        <end position="517"/>
    </location>
</feature>
<dbReference type="SMART" id="SM00355">
    <property type="entry name" value="ZnF_C2H2"/>
    <property type="match status" value="33"/>
</dbReference>
<dbReference type="InterPro" id="IPR017956">
    <property type="entry name" value="AT_hook_DNA-bd_motif"/>
</dbReference>
<feature type="domain" description="C2H2-type" evidence="15">
    <location>
        <begin position="1283"/>
        <end position="1305"/>
    </location>
</feature>
<evidence type="ECO:0000256" key="6">
    <source>
        <dbReference type="ARBA" id="ARBA00022737"/>
    </source>
</evidence>
<feature type="domain" description="C2H2-type" evidence="15">
    <location>
        <begin position="1531"/>
        <end position="1558"/>
    </location>
</feature>
<dbReference type="FunFam" id="3.30.160.60:FF:000688">
    <property type="entry name" value="zinc finger protein 197 isoform X1"/>
    <property type="match status" value="1"/>
</dbReference>
<dbReference type="FunFam" id="3.30.160.60:FF:000425">
    <property type="entry name" value="PLAG1 like zinc finger 1"/>
    <property type="match status" value="1"/>
</dbReference>
<keyword evidence="17" id="KW-1185">Reference proteome</keyword>
<keyword evidence="10" id="KW-0238">DNA-binding</keyword>
<dbReference type="GO" id="GO:0000978">
    <property type="term" value="F:RNA polymerase II cis-regulatory region sequence-specific DNA binding"/>
    <property type="evidence" value="ECO:0007669"/>
    <property type="project" value="TreeGrafter"/>
</dbReference>
<accession>A0A8J4YLK0</accession>
<feature type="compositionally biased region" description="Acidic residues" evidence="14">
    <location>
        <begin position="634"/>
        <end position="648"/>
    </location>
</feature>
<dbReference type="Proteomes" id="UP000770661">
    <property type="component" value="Unassembled WGS sequence"/>
</dbReference>
<keyword evidence="9" id="KW-0805">Transcription regulation</keyword>
<evidence type="ECO:0000259" key="15">
    <source>
        <dbReference type="PROSITE" id="PS50157"/>
    </source>
</evidence>
<dbReference type="FunFam" id="3.30.160.60:FF:000072">
    <property type="entry name" value="zinc finger protein 143 isoform X1"/>
    <property type="match status" value="1"/>
</dbReference>
<keyword evidence="7 13" id="KW-0863">Zinc-finger</keyword>
<feature type="domain" description="C2H2-type" evidence="15">
    <location>
        <begin position="1339"/>
        <end position="1366"/>
    </location>
</feature>
<dbReference type="EMBL" id="JACEEZ010005160">
    <property type="protein sequence ID" value="KAG0725829.1"/>
    <property type="molecule type" value="Genomic_DNA"/>
</dbReference>
<feature type="domain" description="C2H2-type" evidence="15">
    <location>
        <begin position="917"/>
        <end position="944"/>
    </location>
</feature>
<feature type="domain" description="C2H2-type" evidence="15">
    <location>
        <begin position="889"/>
        <end position="916"/>
    </location>
</feature>
<feature type="domain" description="C2H2-type" evidence="15">
    <location>
        <begin position="1503"/>
        <end position="1530"/>
    </location>
</feature>
<dbReference type="PROSITE" id="PS00028">
    <property type="entry name" value="ZINC_FINGER_C2H2_1"/>
    <property type="match status" value="31"/>
</dbReference>
<evidence type="ECO:0000256" key="7">
    <source>
        <dbReference type="ARBA" id="ARBA00022771"/>
    </source>
</evidence>
<reference evidence="16" key="1">
    <citation type="submission" date="2020-07" db="EMBL/GenBank/DDBJ databases">
        <title>The High-quality genome of the commercially important snow crab, Chionoecetes opilio.</title>
        <authorList>
            <person name="Jeong J.-H."/>
            <person name="Ryu S."/>
        </authorList>
    </citation>
    <scope>NUCLEOTIDE SEQUENCE</scope>
    <source>
        <strain evidence="16">MADBK_172401_WGS</strain>
        <tissue evidence="16">Digestive gland</tissue>
    </source>
</reference>
<dbReference type="Pfam" id="PF00096">
    <property type="entry name" value="zf-C2H2"/>
    <property type="match status" value="16"/>
</dbReference>
<dbReference type="GO" id="GO:0008270">
    <property type="term" value="F:zinc ion binding"/>
    <property type="evidence" value="ECO:0007669"/>
    <property type="project" value="UniProtKB-KW"/>
</dbReference>
<feature type="region of interest" description="Disordered" evidence="14">
    <location>
        <begin position="376"/>
        <end position="404"/>
    </location>
</feature>
<dbReference type="SUPFAM" id="SSF57667">
    <property type="entry name" value="beta-beta-alpha zinc fingers"/>
    <property type="match status" value="20"/>
</dbReference>
<feature type="domain" description="C2H2-type" evidence="15">
    <location>
        <begin position="1448"/>
        <end position="1475"/>
    </location>
</feature>
<evidence type="ECO:0000256" key="8">
    <source>
        <dbReference type="ARBA" id="ARBA00022833"/>
    </source>
</evidence>
<keyword evidence="11" id="KW-0804">Transcription</keyword>
<feature type="domain" description="C2H2-type" evidence="15">
    <location>
        <begin position="1422"/>
        <end position="1445"/>
    </location>
</feature>
<protein>
    <submittedName>
        <fullName evidence="16">Zinc finger protein 208</fullName>
    </submittedName>
</protein>
<dbReference type="FunFam" id="3.30.160.60:FF:000771">
    <property type="entry name" value="zinc finger protein 648"/>
    <property type="match status" value="1"/>
</dbReference>
<comment type="subcellular location">
    <subcellularLocation>
        <location evidence="2">Nucleus</location>
    </subcellularLocation>
</comment>
<dbReference type="FunFam" id="3.30.160.60:FF:002343">
    <property type="entry name" value="Zinc finger protein 33A"/>
    <property type="match status" value="1"/>
</dbReference>
<evidence type="ECO:0000256" key="5">
    <source>
        <dbReference type="ARBA" id="ARBA00022723"/>
    </source>
</evidence>
<feature type="region of interest" description="Disordered" evidence="14">
    <location>
        <begin position="1810"/>
        <end position="1831"/>
    </location>
</feature>
<evidence type="ECO:0000256" key="4">
    <source>
        <dbReference type="ARBA" id="ARBA00007746"/>
    </source>
</evidence>
<sequence length="2110" mass="236556">MMTGVSSLRPPTLPLRGLGGHQLVDGSVSVVEEMEEDGGSLKVPSIMSHDGTGLAGEVQYVTTDEAGQSVTAMYPQSSLPLLRTADGNYVNFVELSEVPGELGLDQGGLEADAGMVEFTADGPITVVSADDPNEQLTLLDGDHGQPSVSLAGGDGSQAITYLTAAEHAGDTSPSAILGEQFIQIPASDQSGSTHTITLPLSFLNDGTGVSILQGLSQLQLPLVGETVGDSITLASPVEADHLQASDTQVLSVLQPASCPSAPPLAQPLTSPLPHAPVLHQEPRPPLSKPLVVKTIGQITAKTIHKPHRLIGSGPLAISAQGVLQKIGNRMVTVLPRPEDLKKLQESKSLIVSVKGPGEGDSMGARSPRARRVPVPVRPHQRYGRRGRGGARGRPPSLPKEDLSENVARSISLMKREHPDDSILLAEADGSPDLDLCIKMEDIDHESIVVDMTLPGGSPASAVLVKGPPEDNEFILPDREPPVPVVSRRGRRRKRGRGRPRGTYVISSSGRRPGRPKKVETLVEGPHGARMIHTGPDPRLQALDQELPNIQLSSPSELPNIQLARVDNNDGLQELRVLEMGSLKQEPLEEDPLRLTQEDIPPQEEPVDPTRRRLPPRKRGTRYEKMIQALKKPEYEDEDLSLGEEEDASPDYLTSRRPPPPQRPRGTSGPGKRGRPRKHWPPPPLPPVNVKLEPEAPRQQQDQQQQQQHILGGTLEMESAGHLTPADFSQAEKHNLLITFQQPETGEMVITMLPPPPPSSDAVPSTTTATPTTSVTAPIHIKQDQDQHQYLLDDQYVSDEVAPEGHKCDQCGEVIQFKRDYIRHLRQKHDLRPYECDQCRKTFTSSAALEAHHRVHGLERPHRCDYCGKGFLDPSHLKTHVLTHTGERPHRCHHCFKAFSQASQLKKHLALHQDGHQYRCSICGHTFAHRDTLYTHMKTHTSSRPFVCDICSLGFVTSSGLNRHRKVHKRSSEPTSGVEDEYKCTVCQANFTYKRTLTKHMTAVHGDGSHIKEEEMEIKPFHSELTLVEQLQEQLNEGYAPKTSELYDEPKQSETLESKFPTNPFKCGICEESFTDVDILCDHYTNSHTGDQEVYCDVCSVGCASELQLEQHKHLHVFEEQQSIIHTIPTEEFPFVCNMCGKSFRKHQEFKRHHRSHTQEKNYKCDLCDAGFPLKSALDKHVLVHTGERPFKCDICLKSFRQSAALVRHKLWTHRLKNQNKCELCGKTFFTPTLLTYHLDSHGDAGQSAKSRLAELAEDEVQLLEQPGEARNEANRPAGKEGHQYCEYCGKSFPSYVSLLTHKLTHKLNASYKCDVCHRTFREKRYLQKHKLTHKGVKSWKCDICKKAFATKLTLIRHSHVHLREALRPGPGLALIPEEGEEGDMTGGSTLPAVLKCDDCGIDFAHKSHYVRHKLLHSGTPLLKCGLCNKLFVHKSDIIRHKVMHSFMFTCDVCGRNFHKRSLFLMHKRKHVDDKPFKCHCGKSFSTSGNYNTHKRIHSGEKPYKCDMCDYRCSQSGRLLKHKRMHSGVKPFPCETCGKYFANAETAKVHKRIHTGERPFKCGNCGKTFINNSSLNLHMRDHIREEMFKCDVCSHKFRREHHLEKHRQFHTMEQQQYHNTTMGIEAESSTEAQLYMCDICGRVFDKKKYLYTHQNVHSRQRHFPCNYCGKPLASRLALKNHNLIHTGEMPYKCITCGKEFRSSSNLKRHERTHSGQDPAELRCDTCDETFHSLDDLNQHKASHMQGMMMVDPTVEAVTDNPHHLYVFEAVREVGEAMDSTPQLLVDNNQQQFLVDGSQPLLVFPEASAAPYPELSEEPEPDPDPVEEDPGQQPDVIMVPEKLEEQEEKVVEKPFKCDVCHKSFAKKQYLTKHKYRHREVKPHACDVCHKRFAQKFEVAVHKIKHTGERPYQCDVCGKPFRSKVNLLHHKMRHTGEYPFLCSICNKGFSTQLQLERHVTLHTGSHPYKCNICQRGYTQRTNLMKHLAKSHDINDPSQIDATNSMENAEAVENMESMEVDGGVDTTILEEAGGQVTVEEEAGQAAIAMEADLLGNEEEHTAYSVVEVHPDYLKDYLLTGSQVVATHEMDPKLLQSILQQVRGGPAVVHVNAID</sequence>
<name>A0A8J4YLK0_CHIOP</name>
<feature type="domain" description="C2H2-type" evidence="15">
    <location>
        <begin position="1937"/>
        <end position="1964"/>
    </location>
</feature>
<dbReference type="GO" id="GO:0005634">
    <property type="term" value="C:nucleus"/>
    <property type="evidence" value="ECO:0007669"/>
    <property type="project" value="UniProtKB-SubCell"/>
</dbReference>
<evidence type="ECO:0000256" key="3">
    <source>
        <dbReference type="ARBA" id="ARBA00006991"/>
    </source>
</evidence>
<feature type="domain" description="C2H2-type" evidence="15">
    <location>
        <begin position="1162"/>
        <end position="1189"/>
    </location>
</feature>
<feature type="domain" description="C2H2-type" evidence="15">
    <location>
        <begin position="1853"/>
        <end position="1880"/>
    </location>
</feature>
<dbReference type="SMART" id="SM00384">
    <property type="entry name" value="AT_hook"/>
    <property type="match status" value="4"/>
</dbReference>
<feature type="compositionally biased region" description="Basic residues" evidence="14">
    <location>
        <begin position="378"/>
        <end position="390"/>
    </location>
</feature>
<feature type="domain" description="C2H2-type" evidence="15">
    <location>
        <begin position="1881"/>
        <end position="1908"/>
    </location>
</feature>
<evidence type="ECO:0000256" key="2">
    <source>
        <dbReference type="ARBA" id="ARBA00004123"/>
    </source>
</evidence>
<gene>
    <name evidence="16" type="primary">ZNF208</name>
    <name evidence="16" type="ORF">GWK47_037840</name>
</gene>
<feature type="domain" description="C2H2-type" evidence="15">
    <location>
        <begin position="1311"/>
        <end position="1338"/>
    </location>
</feature>
<comment type="similarity">
    <text evidence="3">Belongs to the krueppel C2H2-type zinc-finger protein family.</text>
</comment>
<feature type="domain" description="C2H2-type" evidence="15">
    <location>
        <begin position="1134"/>
        <end position="1161"/>
    </location>
</feature>
<organism evidence="16 17">
    <name type="scientific">Chionoecetes opilio</name>
    <name type="common">Atlantic snow crab</name>
    <name type="synonym">Cancer opilio</name>
    <dbReference type="NCBI Taxonomy" id="41210"/>
    <lineage>
        <taxon>Eukaryota</taxon>
        <taxon>Metazoa</taxon>
        <taxon>Ecdysozoa</taxon>
        <taxon>Arthropoda</taxon>
        <taxon>Crustacea</taxon>
        <taxon>Multicrustacea</taxon>
        <taxon>Malacostraca</taxon>
        <taxon>Eumalacostraca</taxon>
        <taxon>Eucarida</taxon>
        <taxon>Decapoda</taxon>
        <taxon>Pleocyemata</taxon>
        <taxon>Brachyura</taxon>
        <taxon>Eubrachyura</taxon>
        <taxon>Majoidea</taxon>
        <taxon>Majidae</taxon>
        <taxon>Chionoecetes</taxon>
    </lineage>
</organism>
<feature type="region of interest" description="Disordered" evidence="14">
    <location>
        <begin position="582"/>
        <end position="707"/>
    </location>
</feature>
<comment type="caution">
    <text evidence="16">The sequence shown here is derived from an EMBL/GenBank/DDBJ whole genome shotgun (WGS) entry which is preliminary data.</text>
</comment>
<feature type="domain" description="C2H2-type" evidence="15">
    <location>
        <begin position="1662"/>
        <end position="1689"/>
    </location>
</feature>
<dbReference type="Pfam" id="PF13912">
    <property type="entry name" value="zf-C2H2_6"/>
    <property type="match status" value="3"/>
</dbReference>
<feature type="domain" description="C2H2-type" evidence="15">
    <location>
        <begin position="861"/>
        <end position="888"/>
    </location>
</feature>
<feature type="domain" description="C2H2-type" evidence="15">
    <location>
        <begin position="1190"/>
        <end position="1218"/>
    </location>
</feature>
<proteinExistence type="inferred from homology"/>
<evidence type="ECO:0000256" key="13">
    <source>
        <dbReference type="PROSITE-ProRule" id="PRU00042"/>
    </source>
</evidence>
<dbReference type="FunFam" id="3.30.160.60:FF:001289">
    <property type="entry name" value="Zinc finger protein 574"/>
    <property type="match status" value="1"/>
</dbReference>
<feature type="domain" description="C2H2-type" evidence="15">
    <location>
        <begin position="1219"/>
        <end position="1241"/>
    </location>
</feature>
<evidence type="ECO:0000256" key="14">
    <source>
        <dbReference type="SAM" id="MobiDB-lite"/>
    </source>
</evidence>
<dbReference type="FunFam" id="3.30.160.60:FF:001049">
    <property type="entry name" value="zinc finger protein 319"/>
    <property type="match status" value="1"/>
</dbReference>
<feature type="domain" description="C2H2-type" evidence="15">
    <location>
        <begin position="1690"/>
        <end position="1717"/>
    </location>
</feature>
<dbReference type="Gene3D" id="3.30.160.60">
    <property type="entry name" value="Classic Zinc Finger"/>
    <property type="match status" value="26"/>
</dbReference>
<evidence type="ECO:0000256" key="10">
    <source>
        <dbReference type="ARBA" id="ARBA00023125"/>
    </source>
</evidence>
<evidence type="ECO:0000256" key="1">
    <source>
        <dbReference type="ARBA" id="ARBA00003767"/>
    </source>
</evidence>
<evidence type="ECO:0000256" key="9">
    <source>
        <dbReference type="ARBA" id="ARBA00023015"/>
    </source>
</evidence>
<evidence type="ECO:0000313" key="17">
    <source>
        <dbReference type="Proteomes" id="UP000770661"/>
    </source>
</evidence>
<feature type="domain" description="C2H2-type" evidence="15">
    <location>
        <begin position="1064"/>
        <end position="1092"/>
    </location>
</feature>
<comment type="function">
    <text evidence="1">May be involved in transcriptional regulation.</text>
</comment>
<evidence type="ECO:0000313" key="16">
    <source>
        <dbReference type="EMBL" id="KAG0725829.1"/>
    </source>
</evidence>
<feature type="domain" description="C2H2-type" evidence="15">
    <location>
        <begin position="1476"/>
        <end position="1502"/>
    </location>
</feature>
<dbReference type="FunFam" id="3.30.160.60:FF:000624">
    <property type="entry name" value="zinc finger protein 697"/>
    <property type="match status" value="1"/>
</dbReference>
<keyword evidence="12" id="KW-0539">Nucleus</keyword>
<dbReference type="InterPro" id="IPR036236">
    <property type="entry name" value="Znf_C2H2_sf"/>
</dbReference>
<feature type="domain" description="C2H2-type" evidence="15">
    <location>
        <begin position="1909"/>
        <end position="1936"/>
    </location>
</feature>
<feature type="compositionally biased region" description="Low complexity" evidence="14">
    <location>
        <begin position="698"/>
        <end position="707"/>
    </location>
</feature>
<dbReference type="FunFam" id="3.30.160.60:FF:000614">
    <property type="entry name" value="Zinc finger protein 142"/>
    <property type="match status" value="1"/>
</dbReference>
<dbReference type="PROSITE" id="PS50157">
    <property type="entry name" value="ZINC_FINGER_C2H2_2"/>
    <property type="match status" value="31"/>
</dbReference>
<dbReference type="InterPro" id="IPR013087">
    <property type="entry name" value="Znf_C2H2_type"/>
</dbReference>
<dbReference type="PANTHER" id="PTHR24393">
    <property type="entry name" value="ZINC FINGER PROTEIN"/>
    <property type="match status" value="1"/>
</dbReference>
<feature type="domain" description="C2H2-type" evidence="15">
    <location>
        <begin position="981"/>
        <end position="1004"/>
    </location>
</feature>
<dbReference type="GO" id="GO:0001228">
    <property type="term" value="F:DNA-binding transcription activator activity, RNA polymerase II-specific"/>
    <property type="evidence" value="ECO:0007669"/>
    <property type="project" value="TreeGrafter"/>
</dbReference>
<feature type="domain" description="C2H2-type" evidence="15">
    <location>
        <begin position="1965"/>
        <end position="1993"/>
    </location>
</feature>
<keyword evidence="5" id="KW-0479">Metal-binding</keyword>
<feature type="domain" description="C2H2-type" evidence="15">
    <location>
        <begin position="1587"/>
        <end position="1614"/>
    </location>
</feature>
<comment type="similarity">
    <text evidence="4">Belongs to the hunchback C2H2-type zinc-finger protein family.</text>
</comment>
<feature type="domain" description="C2H2-type" evidence="15">
    <location>
        <begin position="833"/>
        <end position="860"/>
    </location>
</feature>
<feature type="domain" description="C2H2-type" evidence="15">
    <location>
        <begin position="1720"/>
        <end position="1742"/>
    </location>
</feature>
<evidence type="ECO:0000256" key="11">
    <source>
        <dbReference type="ARBA" id="ARBA00023163"/>
    </source>
</evidence>
<dbReference type="FunFam" id="3.30.160.60:FF:000446">
    <property type="entry name" value="Zinc finger protein"/>
    <property type="match status" value="1"/>
</dbReference>
<feature type="domain" description="C2H2-type" evidence="15">
    <location>
        <begin position="1634"/>
        <end position="1661"/>
    </location>
</feature>
<feature type="compositionally biased region" description="Basic residues" evidence="14">
    <location>
        <begin position="487"/>
        <end position="499"/>
    </location>
</feature>
<feature type="domain" description="C2H2-type" evidence="15">
    <location>
        <begin position="945"/>
        <end position="972"/>
    </location>
</feature>
<dbReference type="FunFam" id="3.30.160.60:FF:000226">
    <property type="entry name" value="Zinc finger protein 236 variant"/>
    <property type="match status" value="1"/>
</dbReference>
<feature type="domain" description="C2H2-type" evidence="15">
    <location>
        <begin position="1559"/>
        <end position="1586"/>
    </location>
</feature>